<feature type="transmembrane region" description="Helical" evidence="7">
    <location>
        <begin position="192"/>
        <end position="211"/>
    </location>
</feature>
<evidence type="ECO:0000256" key="2">
    <source>
        <dbReference type="ARBA" id="ARBA00022475"/>
    </source>
</evidence>
<proteinExistence type="inferred from homology"/>
<evidence type="ECO:0000256" key="7">
    <source>
        <dbReference type="SAM" id="Phobius"/>
    </source>
</evidence>
<dbReference type="GO" id="GO:0006935">
    <property type="term" value="P:chemotaxis"/>
    <property type="evidence" value="ECO:0007669"/>
    <property type="project" value="InterPro"/>
</dbReference>
<keyword evidence="7" id="KW-1133">Transmembrane helix</keyword>
<dbReference type="Pfam" id="PF12729">
    <property type="entry name" value="4HB_MCP_1"/>
    <property type="match status" value="1"/>
</dbReference>
<dbReference type="SMART" id="SM00304">
    <property type="entry name" value="HAMP"/>
    <property type="match status" value="1"/>
</dbReference>
<keyword evidence="3 7" id="KW-0472">Membrane</keyword>
<dbReference type="RefSeq" id="WP_087570999.1">
    <property type="nucleotide sequence ID" value="NZ_BDQX01000036.1"/>
</dbReference>
<dbReference type="Proteomes" id="UP000245202">
    <property type="component" value="Unassembled WGS sequence"/>
</dbReference>
<dbReference type="Gene3D" id="1.10.287.950">
    <property type="entry name" value="Methyl-accepting chemotaxis protein"/>
    <property type="match status" value="1"/>
</dbReference>
<dbReference type="EMBL" id="BDQX01000036">
    <property type="protein sequence ID" value="GBG06014.1"/>
    <property type="molecule type" value="Genomic_DNA"/>
</dbReference>
<evidence type="ECO:0000256" key="4">
    <source>
        <dbReference type="ARBA" id="ARBA00023224"/>
    </source>
</evidence>
<feature type="transmembrane region" description="Helical" evidence="7">
    <location>
        <begin position="13"/>
        <end position="32"/>
    </location>
</feature>
<dbReference type="PROSITE" id="PS50111">
    <property type="entry name" value="CHEMOTAXIS_TRANSDUC_2"/>
    <property type="match status" value="1"/>
</dbReference>
<dbReference type="PRINTS" id="PR00260">
    <property type="entry name" value="CHEMTRNSDUCR"/>
</dbReference>
<dbReference type="Pfam" id="PF00015">
    <property type="entry name" value="MCPsignal"/>
    <property type="match status" value="1"/>
</dbReference>
<evidence type="ECO:0000256" key="1">
    <source>
        <dbReference type="ARBA" id="ARBA00004236"/>
    </source>
</evidence>
<dbReference type="PROSITE" id="PS50885">
    <property type="entry name" value="HAMP"/>
    <property type="match status" value="1"/>
</dbReference>
<comment type="similarity">
    <text evidence="5">Belongs to the methyl-accepting chemotaxis (MCP) protein family.</text>
</comment>
<organism evidence="10 11">
    <name type="scientific">Paenibacillus agaridevorans</name>
    <dbReference type="NCBI Taxonomy" id="171404"/>
    <lineage>
        <taxon>Bacteria</taxon>
        <taxon>Bacillati</taxon>
        <taxon>Bacillota</taxon>
        <taxon>Bacilli</taxon>
        <taxon>Bacillales</taxon>
        <taxon>Paenibacillaceae</taxon>
        <taxon>Paenibacillus</taxon>
    </lineage>
</organism>
<comment type="caution">
    <text evidence="10">The sequence shown here is derived from an EMBL/GenBank/DDBJ whole genome shotgun (WGS) entry which is preliminary data.</text>
</comment>
<dbReference type="SMART" id="SM00283">
    <property type="entry name" value="MA"/>
    <property type="match status" value="1"/>
</dbReference>
<dbReference type="GO" id="GO:0004888">
    <property type="term" value="F:transmembrane signaling receptor activity"/>
    <property type="evidence" value="ECO:0007669"/>
    <property type="project" value="InterPro"/>
</dbReference>
<dbReference type="PANTHER" id="PTHR32089:SF112">
    <property type="entry name" value="LYSOZYME-LIKE PROTEIN-RELATED"/>
    <property type="match status" value="1"/>
</dbReference>
<reference evidence="10 11" key="1">
    <citation type="submission" date="2017-08" db="EMBL/GenBank/DDBJ databases">
        <title>Substantial Increase in Enzyme Production by Combined Drug-Resistance Mutations in Paenibacillus agaridevorans.</title>
        <authorList>
            <person name="Tanaka Y."/>
            <person name="Funane K."/>
            <person name="Hosaka T."/>
            <person name="Shiwa Y."/>
            <person name="Fujita N."/>
            <person name="Miyazaki T."/>
            <person name="Yoshikawa H."/>
            <person name="Murakami K."/>
            <person name="Kasahara K."/>
            <person name="Inaoka T."/>
            <person name="Hiraga Y."/>
            <person name="Ochi K."/>
        </authorList>
    </citation>
    <scope>NUCLEOTIDE SEQUENCE [LARGE SCALE GENOMIC DNA]</scope>
    <source>
        <strain evidence="10 11">T-3040</strain>
    </source>
</reference>
<dbReference type="InterPro" id="IPR003660">
    <property type="entry name" value="HAMP_dom"/>
</dbReference>
<evidence type="ECO:0000256" key="5">
    <source>
        <dbReference type="ARBA" id="ARBA00029447"/>
    </source>
</evidence>
<gene>
    <name evidence="10" type="ORF">PAT3040_00505</name>
</gene>
<dbReference type="PANTHER" id="PTHR32089">
    <property type="entry name" value="METHYL-ACCEPTING CHEMOTAXIS PROTEIN MCPB"/>
    <property type="match status" value="1"/>
</dbReference>
<sequence>MKWFYNLKTMVKLIAAFLLISIMMTFIGLYGLSNLGKTNSSLNDMYTNQLRAVAEIQNAKIALGEMRTFVRKLYMSQTSTMINETKTTLETDMKVVETAVQAFSQTKLSTESETALSQFQTQWPKYKDAVSRAIAFRDSNNLEDLLAFIDGEYVLLVGELQKPLNELIDINMNEADVARDEGAALYESSRNITIAVLVAAVLASIAFGYFISRIISGPLNRVVALLSKVADGDLREKVEIGTRDEIGKLGDGINAMIDKLRVVVGRISEHSQNVAASAEQLSASSEELAGGNANQAEAAQTISELFKELSSAIHSVAENTEIASELSDKTMEMAGQGNEVVQSSMESMHSLQSSMSRLEEDSSRIGDIIEVIEDIADQTNLLALNAAIEAARAGEQGRGFAVVADEVRRLAERSSEATKQITGIIKGMQENTRQSSTAVHQSVAMSNKTSESFQHIVSFVNNAGMKVSEIAAASEEQAAQTTTVLTAVESISATTQEAAAASEESAATAQSLAVLAQELQQAIAVFRVR</sequence>
<dbReference type="InterPro" id="IPR004090">
    <property type="entry name" value="Chemotax_Me-accpt_rcpt"/>
</dbReference>
<dbReference type="GO" id="GO:0007165">
    <property type="term" value="P:signal transduction"/>
    <property type="evidence" value="ECO:0007669"/>
    <property type="project" value="UniProtKB-KW"/>
</dbReference>
<dbReference type="Pfam" id="PF00672">
    <property type="entry name" value="HAMP"/>
    <property type="match status" value="1"/>
</dbReference>
<evidence type="ECO:0000256" key="6">
    <source>
        <dbReference type="PROSITE-ProRule" id="PRU00284"/>
    </source>
</evidence>
<keyword evidence="2" id="KW-1003">Cell membrane</keyword>
<feature type="domain" description="Methyl-accepting transducer" evidence="8">
    <location>
        <begin position="270"/>
        <end position="513"/>
    </location>
</feature>
<evidence type="ECO:0000259" key="8">
    <source>
        <dbReference type="PROSITE" id="PS50111"/>
    </source>
</evidence>
<dbReference type="InterPro" id="IPR004089">
    <property type="entry name" value="MCPsignal_dom"/>
</dbReference>
<dbReference type="GO" id="GO:0005886">
    <property type="term" value="C:plasma membrane"/>
    <property type="evidence" value="ECO:0007669"/>
    <property type="project" value="UniProtKB-SubCell"/>
</dbReference>
<dbReference type="InterPro" id="IPR024478">
    <property type="entry name" value="HlyB_4HB_MCP"/>
</dbReference>
<feature type="domain" description="HAMP" evidence="9">
    <location>
        <begin position="213"/>
        <end position="265"/>
    </location>
</feature>
<evidence type="ECO:0000256" key="3">
    <source>
        <dbReference type="ARBA" id="ARBA00023136"/>
    </source>
</evidence>
<dbReference type="CDD" id="cd06225">
    <property type="entry name" value="HAMP"/>
    <property type="match status" value="1"/>
</dbReference>
<evidence type="ECO:0000313" key="11">
    <source>
        <dbReference type="Proteomes" id="UP000245202"/>
    </source>
</evidence>
<evidence type="ECO:0000259" key="9">
    <source>
        <dbReference type="PROSITE" id="PS50885"/>
    </source>
</evidence>
<accession>A0A2R5ERJ8</accession>
<dbReference type="FunFam" id="1.10.287.950:FF:000001">
    <property type="entry name" value="Methyl-accepting chemotaxis sensory transducer"/>
    <property type="match status" value="1"/>
</dbReference>
<keyword evidence="4 6" id="KW-0807">Transducer</keyword>
<comment type="subcellular location">
    <subcellularLocation>
        <location evidence="1">Cell membrane</location>
    </subcellularLocation>
</comment>
<name>A0A2R5ERJ8_9BACL</name>
<dbReference type="SUPFAM" id="SSF58104">
    <property type="entry name" value="Methyl-accepting chemotaxis protein (MCP) signaling domain"/>
    <property type="match status" value="1"/>
</dbReference>
<keyword evidence="7" id="KW-0812">Transmembrane</keyword>
<dbReference type="AlphaFoldDB" id="A0A2R5ERJ8"/>
<keyword evidence="11" id="KW-1185">Reference proteome</keyword>
<evidence type="ECO:0000313" key="10">
    <source>
        <dbReference type="EMBL" id="GBG06014.1"/>
    </source>
</evidence>
<protein>
    <submittedName>
        <fullName evidence="10">Methyl-accepting chemotaxis protein</fullName>
    </submittedName>
</protein>